<dbReference type="Proteomes" id="UP001212997">
    <property type="component" value="Unassembled WGS sequence"/>
</dbReference>
<keyword evidence="3" id="KW-1185">Reference proteome</keyword>
<gene>
    <name evidence="2" type="ORF">NLI96_g12613</name>
</gene>
<evidence type="ECO:0000313" key="2">
    <source>
        <dbReference type="EMBL" id="KAJ3474167.1"/>
    </source>
</evidence>
<feature type="compositionally biased region" description="Basic and acidic residues" evidence="1">
    <location>
        <begin position="120"/>
        <end position="132"/>
    </location>
</feature>
<proteinExistence type="predicted"/>
<feature type="compositionally biased region" description="Low complexity" evidence="1">
    <location>
        <begin position="16"/>
        <end position="31"/>
    </location>
</feature>
<evidence type="ECO:0000313" key="3">
    <source>
        <dbReference type="Proteomes" id="UP001212997"/>
    </source>
</evidence>
<dbReference type="EMBL" id="JANAWD010001134">
    <property type="protein sequence ID" value="KAJ3474167.1"/>
    <property type="molecule type" value="Genomic_DNA"/>
</dbReference>
<comment type="caution">
    <text evidence="2">The sequence shown here is derived from an EMBL/GenBank/DDBJ whole genome shotgun (WGS) entry which is preliminary data.</text>
</comment>
<name>A0AAD5URZ2_9APHY</name>
<organism evidence="2 3">
    <name type="scientific">Meripilus lineatus</name>
    <dbReference type="NCBI Taxonomy" id="2056292"/>
    <lineage>
        <taxon>Eukaryota</taxon>
        <taxon>Fungi</taxon>
        <taxon>Dikarya</taxon>
        <taxon>Basidiomycota</taxon>
        <taxon>Agaricomycotina</taxon>
        <taxon>Agaricomycetes</taxon>
        <taxon>Polyporales</taxon>
        <taxon>Meripilaceae</taxon>
        <taxon>Meripilus</taxon>
    </lineage>
</organism>
<protein>
    <submittedName>
        <fullName evidence="2">Uncharacterized protein</fullName>
    </submittedName>
</protein>
<sequence>MSIPIPPPPTTGTCASTSGISGPVSPSGSESRSTDTAVKSTHTVSRTASYSLSLFPRTEPKGRKPEVLAPAPVTLPIPVPAPAPVQLEPIPLRESSPQSTLVDLPSATIPFPSSCPPLETIHERPEGSEDAPRPQLVRRRSSLKNGNGHCGNGNGRASRLSIVSQTKSVTWAMDRDWVEQMAKYENATREAEVICQELDDARAEYRVCVAEMREICRNIAIASEKIRLETQVLHREETAIRDQELKLIHTSELVESKESLYREKVLAVMEETKRVVQLCDKKRDHRDD</sequence>
<reference evidence="2" key="1">
    <citation type="submission" date="2022-07" db="EMBL/GenBank/DDBJ databases">
        <title>Genome Sequence of Physisporinus lineatus.</title>
        <authorList>
            <person name="Buettner E."/>
        </authorList>
    </citation>
    <scope>NUCLEOTIDE SEQUENCE</scope>
    <source>
        <strain evidence="2">VT162</strain>
    </source>
</reference>
<feature type="compositionally biased region" description="Pro residues" evidence="1">
    <location>
        <begin position="1"/>
        <end position="10"/>
    </location>
</feature>
<accession>A0AAD5URZ2</accession>
<feature type="region of interest" description="Disordered" evidence="1">
    <location>
        <begin position="114"/>
        <end position="135"/>
    </location>
</feature>
<evidence type="ECO:0000256" key="1">
    <source>
        <dbReference type="SAM" id="MobiDB-lite"/>
    </source>
</evidence>
<feature type="compositionally biased region" description="Polar residues" evidence="1">
    <location>
        <begin position="34"/>
        <end position="46"/>
    </location>
</feature>
<feature type="region of interest" description="Disordered" evidence="1">
    <location>
        <begin position="1"/>
        <end position="46"/>
    </location>
</feature>
<dbReference type="AlphaFoldDB" id="A0AAD5URZ2"/>